<dbReference type="GO" id="GO:0015075">
    <property type="term" value="F:monoatomic ion transmembrane transporter activity"/>
    <property type="evidence" value="ECO:0007669"/>
    <property type="project" value="InterPro"/>
</dbReference>
<dbReference type="Pfam" id="PF04066">
    <property type="entry name" value="MrpF_PhaF"/>
    <property type="match status" value="1"/>
</dbReference>
<accession>A0A6N6MT95</accession>
<dbReference type="InterPro" id="IPR007208">
    <property type="entry name" value="MrpF/PhaF-like"/>
</dbReference>
<feature type="transmembrane region" description="Helical" evidence="6">
    <location>
        <begin position="57"/>
        <end position="79"/>
    </location>
</feature>
<protein>
    <recommendedName>
        <fullName evidence="9">Multiple resistance and pH regulation protein F</fullName>
    </recommendedName>
</protein>
<evidence type="ECO:0000313" key="7">
    <source>
        <dbReference type="EMBL" id="KAB1072736.1"/>
    </source>
</evidence>
<comment type="caution">
    <text evidence="7">The sequence shown here is derived from an EMBL/GenBank/DDBJ whole genome shotgun (WGS) entry which is preliminary data.</text>
</comment>
<evidence type="ECO:0000256" key="5">
    <source>
        <dbReference type="ARBA" id="ARBA00023136"/>
    </source>
</evidence>
<dbReference type="GO" id="GO:0005886">
    <property type="term" value="C:plasma membrane"/>
    <property type="evidence" value="ECO:0007669"/>
    <property type="project" value="UniProtKB-SubCell"/>
</dbReference>
<evidence type="ECO:0000256" key="1">
    <source>
        <dbReference type="ARBA" id="ARBA00004651"/>
    </source>
</evidence>
<dbReference type="Proteomes" id="UP000441523">
    <property type="component" value="Unassembled WGS sequence"/>
</dbReference>
<organism evidence="7 8">
    <name type="scientific">Methylobacterium planeticum</name>
    <dbReference type="NCBI Taxonomy" id="2615211"/>
    <lineage>
        <taxon>Bacteria</taxon>
        <taxon>Pseudomonadati</taxon>
        <taxon>Pseudomonadota</taxon>
        <taxon>Alphaproteobacteria</taxon>
        <taxon>Hyphomicrobiales</taxon>
        <taxon>Methylobacteriaceae</taxon>
        <taxon>Methylobacterium</taxon>
    </lineage>
</organism>
<feature type="transmembrane region" description="Helical" evidence="6">
    <location>
        <begin position="6"/>
        <end position="24"/>
    </location>
</feature>
<proteinExistence type="predicted"/>
<keyword evidence="3 6" id="KW-0812">Transmembrane</keyword>
<keyword evidence="2" id="KW-1003">Cell membrane</keyword>
<evidence type="ECO:0000313" key="8">
    <source>
        <dbReference type="Proteomes" id="UP000441523"/>
    </source>
</evidence>
<dbReference type="EMBL" id="VZZJ01000011">
    <property type="protein sequence ID" value="KAB1072736.1"/>
    <property type="molecule type" value="Genomic_DNA"/>
</dbReference>
<keyword evidence="5 6" id="KW-0472">Membrane</keyword>
<feature type="transmembrane region" description="Helical" evidence="6">
    <location>
        <begin position="31"/>
        <end position="51"/>
    </location>
</feature>
<sequence>MSAWGWAAAALLPPLALVIAAGWRGSLGQRFAAYQLAGSIGTILLVFLSFATDQPSLTDLALTLVLLTLPGTLLFAVFLERWL</sequence>
<evidence type="ECO:0000256" key="3">
    <source>
        <dbReference type="ARBA" id="ARBA00022692"/>
    </source>
</evidence>
<evidence type="ECO:0000256" key="6">
    <source>
        <dbReference type="SAM" id="Phobius"/>
    </source>
</evidence>
<comment type="subcellular location">
    <subcellularLocation>
        <location evidence="1">Cell membrane</location>
        <topology evidence="1">Multi-pass membrane protein</topology>
    </subcellularLocation>
</comment>
<reference evidence="7 8" key="1">
    <citation type="submission" date="2019-09" db="EMBL/GenBank/DDBJ databases">
        <title>YIM 132548 draft genome.</title>
        <authorList>
            <person name="Jiang L."/>
        </authorList>
    </citation>
    <scope>NUCLEOTIDE SEQUENCE [LARGE SCALE GENOMIC DNA]</scope>
    <source>
        <strain evidence="7 8">YIM 132548</strain>
    </source>
</reference>
<name>A0A6N6MT95_9HYPH</name>
<gene>
    <name evidence="7" type="ORF">F6X51_14085</name>
</gene>
<keyword evidence="4 6" id="KW-1133">Transmembrane helix</keyword>
<evidence type="ECO:0000256" key="4">
    <source>
        <dbReference type="ARBA" id="ARBA00022989"/>
    </source>
</evidence>
<dbReference type="RefSeq" id="WP_150964312.1">
    <property type="nucleotide sequence ID" value="NZ_VZZJ01000011.1"/>
</dbReference>
<keyword evidence="8" id="KW-1185">Reference proteome</keyword>
<dbReference type="AlphaFoldDB" id="A0A6N6MT95"/>
<evidence type="ECO:0008006" key="9">
    <source>
        <dbReference type="Google" id="ProtNLM"/>
    </source>
</evidence>
<evidence type="ECO:0000256" key="2">
    <source>
        <dbReference type="ARBA" id="ARBA00022475"/>
    </source>
</evidence>